<dbReference type="PANTHER" id="PTHR34853">
    <property type="match status" value="1"/>
</dbReference>
<dbReference type="EMBL" id="JADEYC010000042">
    <property type="protein sequence ID" value="MBE9376411.1"/>
    <property type="molecule type" value="Genomic_DNA"/>
</dbReference>
<organism evidence="3 4">
    <name type="scientific">Saccharopolyspora montiporae</name>
    <dbReference type="NCBI Taxonomy" id="2781240"/>
    <lineage>
        <taxon>Bacteria</taxon>
        <taxon>Bacillati</taxon>
        <taxon>Actinomycetota</taxon>
        <taxon>Actinomycetes</taxon>
        <taxon>Pseudonocardiales</taxon>
        <taxon>Pseudonocardiaceae</taxon>
        <taxon>Saccharopolyspora</taxon>
    </lineage>
</organism>
<evidence type="ECO:0000313" key="3">
    <source>
        <dbReference type="EMBL" id="MBE9376411.1"/>
    </source>
</evidence>
<name>A0A929BCP2_9PSEU</name>
<dbReference type="InterPro" id="IPR005152">
    <property type="entry name" value="Lipase_secreted"/>
</dbReference>
<dbReference type="InterPro" id="IPR029058">
    <property type="entry name" value="AB_hydrolase_fold"/>
</dbReference>
<accession>A0A929BCP2</accession>
<gene>
    <name evidence="3" type="ORF">IQ251_18320</name>
</gene>
<evidence type="ECO:0000256" key="1">
    <source>
        <dbReference type="SAM" id="MobiDB-lite"/>
    </source>
</evidence>
<proteinExistence type="predicted"/>
<keyword evidence="4" id="KW-1185">Reference proteome</keyword>
<dbReference type="SUPFAM" id="SSF53474">
    <property type="entry name" value="alpha/beta-Hydrolases"/>
    <property type="match status" value="1"/>
</dbReference>
<sequence length="435" mass="45750">MTARPFRRISAVLLTAALGLSLTAATATADEPQRPPFYEPPQELPAGNGELVRSEPAEYYLDPLKAVPADADVQRIMYRSTDGVGEPTAITGTVITPRGEWSGEGQRPVIGYAPGTQGIGDHCAPSRQLANGTEYEGVFVQAMLAKGYAVAMTDYEGLGTPGTHTYVNREVSGHAVLDAVRAAQRLPDGDAPAGGPVALYGYSQGGGATAAAAELAGSYAPELDIRGAAAGAVPAELGELGRNLEGGLYSAFLGYATAGIAEGGGIDLDEYLNEDGQEYRADLEQACTIEAVGRFAFTDTSELTTDGRPLTDYLDEEPFARLVDEQRLGRGKPAFPVLVSQSRFDDVIAYEQSQRLAEQWCAAGGDVQFAPNLGPTHVGGAVAGFPRAFAWLDERLAGEPSTPNCGDTEQAPADPAVPYDENRPLLPQVADRLDA</sequence>
<dbReference type="Proteomes" id="UP000598360">
    <property type="component" value="Unassembled WGS sequence"/>
</dbReference>
<comment type="caution">
    <text evidence="3">The sequence shown here is derived from an EMBL/GenBank/DDBJ whole genome shotgun (WGS) entry which is preliminary data.</text>
</comment>
<dbReference type="Pfam" id="PF03583">
    <property type="entry name" value="LIP"/>
    <property type="match status" value="1"/>
</dbReference>
<feature type="region of interest" description="Disordered" evidence="1">
    <location>
        <begin position="397"/>
        <end position="435"/>
    </location>
</feature>
<reference evidence="3" key="1">
    <citation type="submission" date="2020-10" db="EMBL/GenBank/DDBJ databases">
        <title>Diversity and distribution of actinomycetes associated with coral in the coast of Hainan.</title>
        <authorList>
            <person name="Li F."/>
        </authorList>
    </citation>
    <scope>NUCLEOTIDE SEQUENCE</scope>
    <source>
        <strain evidence="3">HNM0983</strain>
    </source>
</reference>
<dbReference type="PANTHER" id="PTHR34853:SF1">
    <property type="entry name" value="LIPASE 5"/>
    <property type="match status" value="1"/>
</dbReference>
<protein>
    <submittedName>
        <fullName evidence="3">Lipase</fullName>
    </submittedName>
</protein>
<feature type="signal peptide" evidence="2">
    <location>
        <begin position="1"/>
        <end position="29"/>
    </location>
</feature>
<dbReference type="Gene3D" id="3.40.50.1820">
    <property type="entry name" value="alpha/beta hydrolase"/>
    <property type="match status" value="1"/>
</dbReference>
<evidence type="ECO:0000256" key="2">
    <source>
        <dbReference type="SAM" id="SignalP"/>
    </source>
</evidence>
<evidence type="ECO:0000313" key="4">
    <source>
        <dbReference type="Proteomes" id="UP000598360"/>
    </source>
</evidence>
<dbReference type="PIRSF" id="PIRSF029171">
    <property type="entry name" value="Esterase_LipA"/>
    <property type="match status" value="1"/>
</dbReference>
<feature type="chain" id="PRO_5037979310" evidence="2">
    <location>
        <begin position="30"/>
        <end position="435"/>
    </location>
</feature>
<dbReference type="RefSeq" id="WP_193930054.1">
    <property type="nucleotide sequence ID" value="NZ_JADEYC010000042.1"/>
</dbReference>
<keyword evidence="2" id="KW-0732">Signal</keyword>
<dbReference type="GO" id="GO:0016042">
    <property type="term" value="P:lipid catabolic process"/>
    <property type="evidence" value="ECO:0007669"/>
    <property type="project" value="InterPro"/>
</dbReference>
<dbReference type="GO" id="GO:0004806">
    <property type="term" value="F:triacylglycerol lipase activity"/>
    <property type="evidence" value="ECO:0007669"/>
    <property type="project" value="InterPro"/>
</dbReference>
<dbReference type="Gene3D" id="1.10.260.130">
    <property type="match status" value="1"/>
</dbReference>
<dbReference type="AlphaFoldDB" id="A0A929BCP2"/>